<dbReference type="AlphaFoldDB" id="A0A212J808"/>
<keyword evidence="1" id="KW-0677">Repeat</keyword>
<sequence>MKNRVLTMLAAAALCLAVIAGCIPATLAFSDVPGSDMSLAAETLAGLGIVSGDGSGSFYPDQGLTRAQFCKIAVLTEGHGSLVSSTAYKTLFSDVPGSSWAAPYVNLAYSEKLVSGYGNGYFGPDDAVTASQAVTIALHLLGYENTDIGPFWPEDYMSKAADLGLLDGVSKAADAYLTRGEAALIIYNLLSMNTAQGKPFYQGLASTTVTSAILMDNDATADDGTAHTAMVYASGAITYYNQSAALPEALVGERGVLLLDSSGKVMGFLPGDTVEKTVIVSETDGSELNGIPIGNSITVLLEDEKTTYQESWYDLRDGDQVVIYYNAAGSIDLLWVKSRAAGTETTLVGYYEDASPNTTAPSTITVLGASLSVTDEGRAALKGFAIGDKLTVTLNADGKVIDAARTTSTIQMVGILKSAGTSKVEVALLSGLTISGEPYSTVASTLVGMLVRVNAAASGELSVSALNYSSTTKALGQMDLASNVRLYEQVNGSVPAEIDLDDILTDSVPAASILHAGTNAAGEVDLLVLNDVTGAAYAYGILNAEVKQTGSGTQSVTNNTVSVENGDGTGTAYITGSSVKDGVVGGVAGNSSGKAAAIVTLTAVKGLIRSDFDGSDSVAGMPIADEVQVYNAVTAKWTTLSGAKAFTNSFTAYYDAHGVVRVIFAE</sequence>
<feature type="signal peptide" evidence="2">
    <location>
        <begin position="1"/>
        <end position="30"/>
    </location>
</feature>
<reference evidence="4" key="1">
    <citation type="submission" date="2016-04" db="EMBL/GenBank/DDBJ databases">
        <authorList>
            <person name="Evans L.H."/>
            <person name="Alamgir A."/>
            <person name="Owens N."/>
            <person name="Weber N.D."/>
            <person name="Virtaneva K."/>
            <person name="Barbian K."/>
            <person name="Babar A."/>
            <person name="Rosenke K."/>
        </authorList>
    </citation>
    <scope>NUCLEOTIDE SEQUENCE</scope>
    <source>
        <strain evidence="4">86</strain>
    </source>
</reference>
<dbReference type="InterPro" id="IPR001119">
    <property type="entry name" value="SLH_dom"/>
</dbReference>
<dbReference type="EMBL" id="FLUN01000001">
    <property type="protein sequence ID" value="SBV95549.1"/>
    <property type="molecule type" value="Genomic_DNA"/>
</dbReference>
<evidence type="ECO:0000256" key="2">
    <source>
        <dbReference type="SAM" id="SignalP"/>
    </source>
</evidence>
<feature type="domain" description="SLH" evidence="3">
    <location>
        <begin position="88"/>
        <end position="151"/>
    </location>
</feature>
<dbReference type="Pfam" id="PF00395">
    <property type="entry name" value="SLH"/>
    <property type="match status" value="2"/>
</dbReference>
<protein>
    <recommendedName>
        <fullName evidence="3">SLH domain-containing protein</fullName>
    </recommendedName>
</protein>
<dbReference type="PANTHER" id="PTHR43308">
    <property type="entry name" value="OUTER MEMBRANE PROTEIN ALPHA-RELATED"/>
    <property type="match status" value="1"/>
</dbReference>
<evidence type="ECO:0000313" key="4">
    <source>
        <dbReference type="EMBL" id="SBV95549.1"/>
    </source>
</evidence>
<accession>A0A212J808</accession>
<organism evidence="4">
    <name type="scientific">uncultured Eubacteriales bacterium</name>
    <dbReference type="NCBI Taxonomy" id="172733"/>
    <lineage>
        <taxon>Bacteria</taxon>
        <taxon>Bacillati</taxon>
        <taxon>Bacillota</taxon>
        <taxon>Clostridia</taxon>
        <taxon>Eubacteriales</taxon>
        <taxon>environmental samples</taxon>
    </lineage>
</organism>
<keyword evidence="2" id="KW-0732">Signal</keyword>
<dbReference type="InterPro" id="IPR051465">
    <property type="entry name" value="Cell_Envelope_Struct_Comp"/>
</dbReference>
<feature type="domain" description="SLH" evidence="3">
    <location>
        <begin position="24"/>
        <end position="87"/>
    </location>
</feature>
<feature type="chain" id="PRO_5013392801" description="SLH domain-containing protein" evidence="2">
    <location>
        <begin position="31"/>
        <end position="666"/>
    </location>
</feature>
<dbReference type="PANTHER" id="PTHR43308:SF1">
    <property type="entry name" value="OUTER MEMBRANE PROTEIN ALPHA"/>
    <property type="match status" value="1"/>
</dbReference>
<dbReference type="PROSITE" id="PS51272">
    <property type="entry name" value="SLH"/>
    <property type="match status" value="2"/>
</dbReference>
<name>A0A212J808_9FIRM</name>
<gene>
    <name evidence="4" type="ORF">KL86CLO1_10661</name>
</gene>
<proteinExistence type="predicted"/>
<evidence type="ECO:0000256" key="1">
    <source>
        <dbReference type="ARBA" id="ARBA00022737"/>
    </source>
</evidence>
<evidence type="ECO:0000259" key="3">
    <source>
        <dbReference type="PROSITE" id="PS51272"/>
    </source>
</evidence>
<dbReference type="PROSITE" id="PS51257">
    <property type="entry name" value="PROKAR_LIPOPROTEIN"/>
    <property type="match status" value="1"/>
</dbReference>